<keyword evidence="6" id="KW-0223">Dioxygenase</keyword>
<dbReference type="Gene3D" id="3.10.450.60">
    <property type="match status" value="1"/>
</dbReference>
<keyword evidence="11" id="KW-0106">Calcium</keyword>
<keyword evidence="4" id="KW-0963">Cytoplasm</keyword>
<dbReference type="GO" id="GO:0005506">
    <property type="term" value="F:iron ion binding"/>
    <property type="evidence" value="ECO:0007669"/>
    <property type="project" value="InterPro"/>
</dbReference>
<dbReference type="Pfam" id="PF00305">
    <property type="entry name" value="Lipoxygenase"/>
    <property type="match status" value="1"/>
</dbReference>
<evidence type="ECO:0000256" key="12">
    <source>
        <dbReference type="PIRSR" id="PIRSR601885-3"/>
    </source>
</evidence>
<keyword evidence="8 10" id="KW-0408">Iron</keyword>
<dbReference type="FunFam" id="1.20.245.10:FF:000001">
    <property type="entry name" value="Arachidonate 5-lipoxygenase a"/>
    <property type="match status" value="1"/>
</dbReference>
<reference evidence="16 17" key="1">
    <citation type="journal article" date="2018" name="Nat. Ecol. Evol.">
        <title>Shark genomes provide insights into elasmobranch evolution and the origin of vertebrates.</title>
        <authorList>
            <person name="Hara Y"/>
            <person name="Yamaguchi K"/>
            <person name="Onimaru K"/>
            <person name="Kadota M"/>
            <person name="Koyanagi M"/>
            <person name="Keeley SD"/>
            <person name="Tatsumi K"/>
            <person name="Tanaka K"/>
            <person name="Motone F"/>
            <person name="Kageyama Y"/>
            <person name="Nozu R"/>
            <person name="Adachi N"/>
            <person name="Nishimura O"/>
            <person name="Nakagawa R"/>
            <person name="Tanegashima C"/>
            <person name="Kiyatake I"/>
            <person name="Matsumoto R"/>
            <person name="Murakumo K"/>
            <person name="Nishida K"/>
            <person name="Terakita A"/>
            <person name="Kuratani S"/>
            <person name="Sato K"/>
            <person name="Hyodo S Kuraku.S."/>
        </authorList>
    </citation>
    <scope>NUCLEOTIDE SEQUENCE [LARGE SCALE GENOMIC DNA]</scope>
</reference>
<evidence type="ECO:0000259" key="15">
    <source>
        <dbReference type="PROSITE" id="PS51393"/>
    </source>
</evidence>
<feature type="binding site" evidence="10">
    <location>
        <position position="557"/>
    </location>
    <ligand>
        <name>Fe cation</name>
        <dbReference type="ChEBI" id="CHEBI:24875"/>
        <note>catalytic</note>
    </ligand>
</feature>
<evidence type="ECO:0008006" key="18">
    <source>
        <dbReference type="Google" id="ProtNLM"/>
    </source>
</evidence>
<evidence type="ECO:0000313" key="17">
    <source>
        <dbReference type="Proteomes" id="UP000287033"/>
    </source>
</evidence>
<dbReference type="InterPro" id="IPR000907">
    <property type="entry name" value="LipOase"/>
</dbReference>
<dbReference type="SUPFAM" id="SSF49723">
    <property type="entry name" value="Lipase/lipooxygenase domain (PLAT/LH2 domain)"/>
    <property type="match status" value="1"/>
</dbReference>
<dbReference type="AlphaFoldDB" id="A0A401REM0"/>
<evidence type="ECO:0000256" key="8">
    <source>
        <dbReference type="ARBA" id="ARBA00023004"/>
    </source>
</evidence>
<keyword evidence="5 10" id="KW-0479">Metal-binding</keyword>
<dbReference type="InterPro" id="IPR001024">
    <property type="entry name" value="PLAT/LH2_dom"/>
</dbReference>
<feature type="binding site" evidence="11">
    <location>
        <position position="79"/>
    </location>
    <ligand>
        <name>Ca(2+)</name>
        <dbReference type="ChEBI" id="CHEBI:29108"/>
        <label>1</label>
    </ligand>
</feature>
<feature type="binding site" evidence="10">
    <location>
        <position position="681"/>
    </location>
    <ligand>
        <name>Fe cation</name>
        <dbReference type="ChEBI" id="CHEBI:24875"/>
        <note>catalytic</note>
    </ligand>
</feature>
<comment type="caution">
    <text evidence="16">The sequence shown here is derived from an EMBL/GenBank/DDBJ whole genome shotgun (WGS) entry which is preliminary data.</text>
</comment>
<comment type="similarity">
    <text evidence="3">Belongs to the lipoxygenase family.</text>
</comment>
<evidence type="ECO:0000256" key="10">
    <source>
        <dbReference type="PIRSR" id="PIRSR601885-1"/>
    </source>
</evidence>
<dbReference type="SMART" id="SM00308">
    <property type="entry name" value="LH2"/>
    <property type="match status" value="1"/>
</dbReference>
<keyword evidence="7" id="KW-0560">Oxidoreductase</keyword>
<proteinExistence type="inferred from homology"/>
<dbReference type="PRINTS" id="PR00087">
    <property type="entry name" value="LIPOXYGENASE"/>
</dbReference>
<evidence type="ECO:0000256" key="5">
    <source>
        <dbReference type="ARBA" id="ARBA00022723"/>
    </source>
</evidence>
<comment type="pathway">
    <text evidence="2">Lipid metabolism.</text>
</comment>
<dbReference type="InterPro" id="IPR001885">
    <property type="entry name" value="LipOase_mml"/>
</dbReference>
<dbReference type="PROSITE" id="PS50095">
    <property type="entry name" value="PLAT"/>
    <property type="match status" value="1"/>
</dbReference>
<organism evidence="16 17">
    <name type="scientific">Chiloscyllium punctatum</name>
    <name type="common">Brownbanded bambooshark</name>
    <name type="synonym">Hemiscyllium punctatum</name>
    <dbReference type="NCBI Taxonomy" id="137246"/>
    <lineage>
        <taxon>Eukaryota</taxon>
        <taxon>Metazoa</taxon>
        <taxon>Chordata</taxon>
        <taxon>Craniata</taxon>
        <taxon>Vertebrata</taxon>
        <taxon>Chondrichthyes</taxon>
        <taxon>Elasmobranchii</taxon>
        <taxon>Galeomorphii</taxon>
        <taxon>Galeoidea</taxon>
        <taxon>Orectolobiformes</taxon>
        <taxon>Hemiscylliidae</taxon>
        <taxon>Chiloscyllium</taxon>
    </lineage>
</organism>
<feature type="domain" description="Lipoxygenase" evidence="15">
    <location>
        <begin position="116"/>
        <end position="681"/>
    </location>
</feature>
<dbReference type="PANTHER" id="PTHR11771">
    <property type="entry name" value="LIPOXYGENASE"/>
    <property type="match status" value="1"/>
</dbReference>
<comment type="subcellular location">
    <subcellularLocation>
        <location evidence="1">Cytoplasm</location>
    </subcellularLocation>
</comment>
<sequence length="681" mass="79191">MITYKVMIETGTDLCAGTKSYVFCTLIGEREKSHKASVNRWLHNDLKRGTVDHYEIASDWNLGSINFVELEVTSFNFQDYWFCCCVTVEIPEGNTFHFPCYKWLANHTVRLREGTAKRIYDDGPLFQCYRKNELWEKQQLYRWRELPSKMPKCIDALSVDDLPVDLRFGCEKELGFEFSAIESFSELSLKEKVNKLECSWTTVEDFNHIFCVDRSNAALYVLPPPPVPSFAVFAKHHWKEDWFFGNQFLNGFNPVLIEKCNKIPPNFPVTDDMVRTSLRNSTLKQEIENENIYIANYEILDGIPANVIEGVQQYTAAPICLLYRNEQNYMIPIAIQLKQTLGEDNPIFLPSDAELDWMLAKMWVRSCDFQHFELVSHLLKTHLIAETFSMATLRQLPSVHPIYKLLTPHVKYTIHINTVARIKLIGNNGYISQMFGVKEDDFHFLCSKAFQRLTYRSLCLPDNLKDRGVTELKGYCYMDDGLLLWRAIHEFVTGIVMYYYKEDSEIQDDSELQAWIKDLTEVGLEGIGDSEFPVAFHTREDLCKFLTMIIFTCSAQHAALNNAQYDWGAWVPNSPCSMRKPPPTTKGIVTMEHIMESLPSLHQSCLQMAILCILNQKPWEMRKLGDYNEKYFTEEKVKTIIGRFQDKLKEIAYLICDERDEKLLPRYDYLCPKNIENSITI</sequence>
<dbReference type="EMBL" id="BEZZ01003850">
    <property type="protein sequence ID" value="GCC16599.1"/>
    <property type="molecule type" value="Genomic_DNA"/>
</dbReference>
<dbReference type="OMA" id="MEMIMAS"/>
<evidence type="ECO:0000256" key="1">
    <source>
        <dbReference type="ARBA" id="ARBA00004496"/>
    </source>
</evidence>
<feature type="binding site" evidence="11">
    <location>
        <position position="17"/>
    </location>
    <ligand>
        <name>Ca(2+)</name>
        <dbReference type="ChEBI" id="CHEBI:29108"/>
        <label>1</label>
    </ligand>
</feature>
<evidence type="ECO:0000256" key="9">
    <source>
        <dbReference type="ARBA" id="ARBA00023098"/>
    </source>
</evidence>
<evidence type="ECO:0000256" key="6">
    <source>
        <dbReference type="ARBA" id="ARBA00022964"/>
    </source>
</evidence>
<evidence type="ECO:0000256" key="13">
    <source>
        <dbReference type="PROSITE-ProRule" id="PRU00152"/>
    </source>
</evidence>
<dbReference type="PROSITE" id="PS00081">
    <property type="entry name" value="LIPOXYGENASE_2"/>
    <property type="match status" value="1"/>
</dbReference>
<dbReference type="PROSITE" id="PS51393">
    <property type="entry name" value="LIPOXYGENASE_3"/>
    <property type="match status" value="1"/>
</dbReference>
<evidence type="ECO:0000259" key="14">
    <source>
        <dbReference type="PROSITE" id="PS50095"/>
    </source>
</evidence>
<dbReference type="GO" id="GO:0016702">
    <property type="term" value="F:oxidoreductase activity, acting on single donors with incorporation of molecular oxygen, incorporation of two atoms of oxygen"/>
    <property type="evidence" value="ECO:0007669"/>
    <property type="project" value="InterPro"/>
</dbReference>
<dbReference type="GO" id="GO:0034440">
    <property type="term" value="P:lipid oxidation"/>
    <property type="evidence" value="ECO:0007669"/>
    <property type="project" value="InterPro"/>
</dbReference>
<dbReference type="Proteomes" id="UP000287033">
    <property type="component" value="Unassembled WGS sequence"/>
</dbReference>
<comment type="cofactor">
    <cofactor evidence="10">
        <name>Fe cation</name>
        <dbReference type="ChEBI" id="CHEBI:24875"/>
    </cofactor>
    <text evidence="10">Binds 1 Fe cation per subunit.</text>
</comment>
<feature type="binding site" evidence="10">
    <location>
        <position position="382"/>
    </location>
    <ligand>
        <name>Fe cation</name>
        <dbReference type="ChEBI" id="CHEBI:24875"/>
        <note>catalytic</note>
    </ligand>
</feature>
<keyword evidence="9" id="KW-0443">Lipid metabolism</keyword>
<dbReference type="Gene3D" id="2.60.60.20">
    <property type="entry name" value="PLAT/LH2 domain"/>
    <property type="match status" value="1"/>
</dbReference>
<evidence type="ECO:0000313" key="16">
    <source>
        <dbReference type="EMBL" id="GCC16599.1"/>
    </source>
</evidence>
<dbReference type="GO" id="GO:0005737">
    <property type="term" value="C:cytoplasm"/>
    <property type="evidence" value="ECO:0007669"/>
    <property type="project" value="UniProtKB-SubCell"/>
</dbReference>
<dbReference type="InterPro" id="IPR036226">
    <property type="entry name" value="LipOase_C_sf"/>
</dbReference>
<evidence type="ECO:0000256" key="11">
    <source>
        <dbReference type="PIRSR" id="PIRSR601885-2"/>
    </source>
</evidence>
<dbReference type="Gene3D" id="1.20.245.10">
    <property type="entry name" value="Lipoxygenase-1, Domain 5"/>
    <property type="match status" value="1"/>
</dbReference>
<name>A0A401REM0_CHIPU</name>
<accession>A0A401REM0</accession>
<dbReference type="OrthoDB" id="407298at2759"/>
<dbReference type="InterPro" id="IPR020834">
    <property type="entry name" value="LipOase_CS"/>
</dbReference>
<feature type="domain" description="PLAT" evidence="14">
    <location>
        <begin position="2"/>
        <end position="118"/>
    </location>
</feature>
<evidence type="ECO:0000256" key="2">
    <source>
        <dbReference type="ARBA" id="ARBA00005189"/>
    </source>
</evidence>
<dbReference type="STRING" id="137246.A0A401REM0"/>
<dbReference type="SUPFAM" id="SSF48484">
    <property type="entry name" value="Lipoxigenase"/>
    <property type="match status" value="1"/>
</dbReference>
<comment type="caution">
    <text evidence="13">Lacks conserved residue(s) required for the propagation of feature annotation.</text>
</comment>
<evidence type="ECO:0000256" key="4">
    <source>
        <dbReference type="ARBA" id="ARBA00022490"/>
    </source>
</evidence>
<protein>
    <recommendedName>
        <fullName evidence="18">Lipoxygenase domain-containing protein</fullName>
    </recommendedName>
</protein>
<evidence type="ECO:0000256" key="7">
    <source>
        <dbReference type="ARBA" id="ARBA00023002"/>
    </source>
</evidence>
<dbReference type="Pfam" id="PF01477">
    <property type="entry name" value="PLAT"/>
    <property type="match status" value="1"/>
</dbReference>
<keyword evidence="17" id="KW-1185">Reference proteome</keyword>
<dbReference type="PRINTS" id="PR00467">
    <property type="entry name" value="MAMLPOXGNASE"/>
</dbReference>
<feature type="binding site" evidence="10">
    <location>
        <position position="377"/>
    </location>
    <ligand>
        <name>Fe cation</name>
        <dbReference type="ChEBI" id="CHEBI:24875"/>
        <note>catalytic</note>
    </ligand>
</feature>
<dbReference type="InterPro" id="IPR013819">
    <property type="entry name" value="LipOase_C"/>
</dbReference>
<evidence type="ECO:0000256" key="3">
    <source>
        <dbReference type="ARBA" id="ARBA00009419"/>
    </source>
</evidence>
<feature type="site" description="Essential for stabilizing binding to COTL1" evidence="12">
    <location>
        <position position="103"/>
    </location>
</feature>
<gene>
    <name evidence="16" type="ORF">chiPu_0021409</name>
</gene>
<dbReference type="InterPro" id="IPR036392">
    <property type="entry name" value="PLAT/LH2_dom_sf"/>
</dbReference>